<proteinExistence type="predicted"/>
<comment type="caution">
    <text evidence="14">The sequence shown here is derived from an EMBL/GenBank/DDBJ whole genome shotgun (WGS) entry which is preliminary data.</text>
</comment>
<dbReference type="PROSITE" id="PS50990">
    <property type="entry name" value="PEPTIDASE_C39"/>
    <property type="match status" value="1"/>
</dbReference>
<keyword evidence="2" id="KW-0813">Transport</keyword>
<dbReference type="EMBL" id="VORB01000001">
    <property type="protein sequence ID" value="TXC85473.1"/>
    <property type="molecule type" value="Genomic_DNA"/>
</dbReference>
<dbReference type="SUPFAM" id="SSF90123">
    <property type="entry name" value="ABC transporter transmembrane region"/>
    <property type="match status" value="1"/>
</dbReference>
<dbReference type="GO" id="GO:0005886">
    <property type="term" value="C:plasma membrane"/>
    <property type="evidence" value="ECO:0007669"/>
    <property type="project" value="UniProtKB-SubCell"/>
</dbReference>
<keyword evidence="9 10" id="KW-0472">Membrane</keyword>
<dbReference type="PANTHER" id="PTHR43394">
    <property type="entry name" value="ATP-DEPENDENT PERMEASE MDL1, MITOCHONDRIAL"/>
    <property type="match status" value="1"/>
</dbReference>
<dbReference type="Gene3D" id="3.90.70.10">
    <property type="entry name" value="Cysteine proteinases"/>
    <property type="match status" value="1"/>
</dbReference>
<evidence type="ECO:0000256" key="9">
    <source>
        <dbReference type="ARBA" id="ARBA00023136"/>
    </source>
</evidence>
<dbReference type="GO" id="GO:0006508">
    <property type="term" value="P:proteolysis"/>
    <property type="evidence" value="ECO:0007669"/>
    <property type="project" value="InterPro"/>
</dbReference>
<dbReference type="OrthoDB" id="9760358at2"/>
<keyword evidence="7" id="KW-0067">ATP-binding</keyword>
<dbReference type="InterPro" id="IPR027417">
    <property type="entry name" value="P-loop_NTPase"/>
</dbReference>
<dbReference type="InterPro" id="IPR017871">
    <property type="entry name" value="ABC_transporter-like_CS"/>
</dbReference>
<keyword evidence="4 10" id="KW-0812">Transmembrane</keyword>
<dbReference type="InterPro" id="IPR036640">
    <property type="entry name" value="ABC1_TM_sf"/>
</dbReference>
<feature type="transmembrane region" description="Helical" evidence="10">
    <location>
        <begin position="275"/>
        <end position="301"/>
    </location>
</feature>
<evidence type="ECO:0000256" key="6">
    <source>
        <dbReference type="ARBA" id="ARBA00022801"/>
    </source>
</evidence>
<dbReference type="FunFam" id="3.40.50.300:FF:000299">
    <property type="entry name" value="ABC transporter ATP-binding protein/permease"/>
    <property type="match status" value="1"/>
</dbReference>
<feature type="transmembrane region" description="Helical" evidence="10">
    <location>
        <begin position="307"/>
        <end position="326"/>
    </location>
</feature>
<evidence type="ECO:0000256" key="3">
    <source>
        <dbReference type="ARBA" id="ARBA00022475"/>
    </source>
</evidence>
<dbReference type="InterPro" id="IPR011527">
    <property type="entry name" value="ABC1_TM_dom"/>
</dbReference>
<keyword evidence="15" id="KW-1185">Reference proteome</keyword>
<dbReference type="GO" id="GO:0005524">
    <property type="term" value="F:ATP binding"/>
    <property type="evidence" value="ECO:0007669"/>
    <property type="project" value="UniProtKB-KW"/>
</dbReference>
<evidence type="ECO:0000313" key="15">
    <source>
        <dbReference type="Proteomes" id="UP000321168"/>
    </source>
</evidence>
<keyword evidence="8 10" id="KW-1133">Transmembrane helix</keyword>
<organism evidence="14 15">
    <name type="scientific">Luteibaculum oceani</name>
    <dbReference type="NCBI Taxonomy" id="1294296"/>
    <lineage>
        <taxon>Bacteria</taxon>
        <taxon>Pseudomonadati</taxon>
        <taxon>Bacteroidota</taxon>
        <taxon>Flavobacteriia</taxon>
        <taxon>Flavobacteriales</taxon>
        <taxon>Luteibaculaceae</taxon>
        <taxon>Luteibaculum</taxon>
    </lineage>
</organism>
<evidence type="ECO:0000259" key="12">
    <source>
        <dbReference type="PROSITE" id="PS50929"/>
    </source>
</evidence>
<dbReference type="GO" id="GO:0015421">
    <property type="term" value="F:ABC-type oligopeptide transporter activity"/>
    <property type="evidence" value="ECO:0007669"/>
    <property type="project" value="TreeGrafter"/>
</dbReference>
<dbReference type="GO" id="GO:0008233">
    <property type="term" value="F:peptidase activity"/>
    <property type="evidence" value="ECO:0007669"/>
    <property type="project" value="InterPro"/>
</dbReference>
<dbReference type="Pfam" id="PF00005">
    <property type="entry name" value="ABC_tran"/>
    <property type="match status" value="1"/>
</dbReference>
<evidence type="ECO:0000256" key="2">
    <source>
        <dbReference type="ARBA" id="ARBA00022448"/>
    </source>
</evidence>
<dbReference type="CDD" id="cd18571">
    <property type="entry name" value="ABC_6TM_peptidase_like"/>
    <property type="match status" value="1"/>
</dbReference>
<accession>A0A5C6VJ06</accession>
<dbReference type="Gene3D" id="1.20.1560.10">
    <property type="entry name" value="ABC transporter type 1, transmembrane domain"/>
    <property type="match status" value="1"/>
</dbReference>
<evidence type="ECO:0000313" key="14">
    <source>
        <dbReference type="EMBL" id="TXC85473.1"/>
    </source>
</evidence>
<dbReference type="PROSITE" id="PS50893">
    <property type="entry name" value="ABC_TRANSPORTER_2"/>
    <property type="match status" value="1"/>
</dbReference>
<dbReference type="Pfam" id="PF03412">
    <property type="entry name" value="Peptidase_C39"/>
    <property type="match status" value="1"/>
</dbReference>
<dbReference type="PROSITE" id="PS50929">
    <property type="entry name" value="ABC_TM1F"/>
    <property type="match status" value="1"/>
</dbReference>
<dbReference type="CDD" id="cd02418">
    <property type="entry name" value="Peptidase_C39B"/>
    <property type="match status" value="1"/>
</dbReference>
<evidence type="ECO:0000259" key="11">
    <source>
        <dbReference type="PROSITE" id="PS50893"/>
    </source>
</evidence>
<dbReference type="InterPro" id="IPR005074">
    <property type="entry name" value="Peptidase_C39"/>
</dbReference>
<evidence type="ECO:0000256" key="10">
    <source>
        <dbReference type="SAM" id="Phobius"/>
    </source>
</evidence>
<evidence type="ECO:0000256" key="1">
    <source>
        <dbReference type="ARBA" id="ARBA00004651"/>
    </source>
</evidence>
<feature type="domain" description="Peptidase C39" evidence="13">
    <location>
        <begin position="9"/>
        <end position="129"/>
    </location>
</feature>
<feature type="domain" description="ABC transporter" evidence="11">
    <location>
        <begin position="484"/>
        <end position="720"/>
    </location>
</feature>
<keyword evidence="5" id="KW-0547">Nucleotide-binding</keyword>
<dbReference type="GO" id="GO:0016887">
    <property type="term" value="F:ATP hydrolysis activity"/>
    <property type="evidence" value="ECO:0007669"/>
    <property type="project" value="InterPro"/>
</dbReference>
<dbReference type="Pfam" id="PF00664">
    <property type="entry name" value="ABC_membrane"/>
    <property type="match status" value="1"/>
</dbReference>
<reference evidence="14 15" key="1">
    <citation type="submission" date="2019-08" db="EMBL/GenBank/DDBJ databases">
        <title>Genome of Luteibaculum oceani JCM 18817.</title>
        <authorList>
            <person name="Bowman J.P."/>
        </authorList>
    </citation>
    <scope>NUCLEOTIDE SEQUENCE [LARGE SCALE GENOMIC DNA]</scope>
    <source>
        <strain evidence="14 15">JCM 18817</strain>
    </source>
</reference>
<dbReference type="InterPro" id="IPR039421">
    <property type="entry name" value="Type_1_exporter"/>
</dbReference>
<dbReference type="InterPro" id="IPR003593">
    <property type="entry name" value="AAA+_ATPase"/>
</dbReference>
<dbReference type="PROSITE" id="PS00211">
    <property type="entry name" value="ABC_TRANSPORTER_1"/>
    <property type="match status" value="1"/>
</dbReference>
<feature type="domain" description="ABC transmembrane type-1" evidence="12">
    <location>
        <begin position="169"/>
        <end position="450"/>
    </location>
</feature>
<dbReference type="AlphaFoldDB" id="A0A5C6VJ06"/>
<name>A0A5C6VJ06_9FLAO</name>
<evidence type="ECO:0000256" key="8">
    <source>
        <dbReference type="ARBA" id="ARBA00022989"/>
    </source>
</evidence>
<evidence type="ECO:0000256" key="5">
    <source>
        <dbReference type="ARBA" id="ARBA00022741"/>
    </source>
</evidence>
<dbReference type="PANTHER" id="PTHR43394:SF1">
    <property type="entry name" value="ATP-BINDING CASSETTE SUB-FAMILY B MEMBER 10, MITOCHONDRIAL"/>
    <property type="match status" value="1"/>
</dbReference>
<dbReference type="Gene3D" id="3.40.50.300">
    <property type="entry name" value="P-loop containing nucleotide triphosphate hydrolases"/>
    <property type="match status" value="1"/>
</dbReference>
<dbReference type="SMART" id="SM00382">
    <property type="entry name" value="AAA"/>
    <property type="match status" value="1"/>
</dbReference>
<sequence>MKSFPHYKQLDTMDCGPTCIRMIAKYYGKRFSLQKLRERSSIGRDGVSLLGISDAAESLGFRTLSAKIPFDKMVEEAPMPLIAHWQQNHFIVVYDYRKGKVHVADPDKGIIKFTKEEFLRGWKANANEEGIVLLMEPSPAFYEEEDDKVSYKGFGFLLGYLWQYKKFVIQVFLGLLVGSLLQLIFPFLTQALVDQGIANQNLGFIYTVLAAQMMLFISRTSVEVIRSWILLHLGTRININILSDFLIKLMKLPISFFNQKMIGDIMQRIGDHQRISAFLTGNSLTILFSFLNFIVFGVVLLIYSSTIFGLFLAGTSLYVIWVVLFMKKRRELDNKRFAELSNNQNSLYQLIVGMPEIKLNNCEKQKRWEWEHIQALLFKLSVKSLSLNQYQTAGASFINELKNILITFIAAKLVLEGELTLGMMLAITYILGQLDGPINQFIGFIQSAQDAKISLERMGEIHDLEEETRPSGDQLMHVDRSADIRLDRVFFRYGGRNSPWVLEDISLTIPAGKTTAIVGMSGSGKTTLLKLLLKFYPVEQGEVWVGDARLDNIDNAEWRRNCGVVMQDGFIFSDTIAHNIAISDELMDFNRVKEASEIANIRDVIEQLPLGYNTKVGQEGVGLSQGQKQRILIARAAYKNPQFIYFDEATNALDAKNERVIMQKLDEFFKGKTAIVVAHRLSTVKNADQIVVMDKGKIMEIGTHKELVAKQGYYFNLVKNQLELDA</sequence>
<evidence type="ECO:0000256" key="4">
    <source>
        <dbReference type="ARBA" id="ARBA00022692"/>
    </source>
</evidence>
<dbReference type="RefSeq" id="WP_147012937.1">
    <property type="nucleotide sequence ID" value="NZ_VORB01000001.1"/>
</dbReference>
<comment type="subcellular location">
    <subcellularLocation>
        <location evidence="1">Cell membrane</location>
        <topology evidence="1">Multi-pass membrane protein</topology>
    </subcellularLocation>
</comment>
<evidence type="ECO:0000256" key="7">
    <source>
        <dbReference type="ARBA" id="ARBA00022840"/>
    </source>
</evidence>
<dbReference type="Proteomes" id="UP000321168">
    <property type="component" value="Unassembled WGS sequence"/>
</dbReference>
<feature type="transmembrane region" description="Helical" evidence="10">
    <location>
        <begin position="167"/>
        <end position="185"/>
    </location>
</feature>
<evidence type="ECO:0000259" key="13">
    <source>
        <dbReference type="PROSITE" id="PS50990"/>
    </source>
</evidence>
<dbReference type="SUPFAM" id="SSF52540">
    <property type="entry name" value="P-loop containing nucleoside triphosphate hydrolases"/>
    <property type="match status" value="1"/>
</dbReference>
<keyword evidence="3" id="KW-1003">Cell membrane</keyword>
<dbReference type="InterPro" id="IPR003439">
    <property type="entry name" value="ABC_transporter-like_ATP-bd"/>
</dbReference>
<keyword evidence="6" id="KW-0378">Hydrolase</keyword>
<gene>
    <name evidence="14" type="ORF">FRX97_01060</name>
</gene>
<protein>
    <submittedName>
        <fullName evidence="14">Peptidase domain-containing ABC transporter</fullName>
    </submittedName>
</protein>